<reference evidence="2" key="1">
    <citation type="submission" date="2019-04" db="EMBL/GenBank/DDBJ databases">
        <authorList>
            <person name="Melise S."/>
            <person name="Noan J."/>
            <person name="Okalmin O."/>
        </authorList>
    </citation>
    <scope>NUCLEOTIDE SEQUENCE</scope>
    <source>
        <strain evidence="2">FN9</strain>
    </source>
</reference>
<organism evidence="2">
    <name type="scientific">Gibberella zeae</name>
    <name type="common">Wheat head blight fungus</name>
    <name type="synonym">Fusarium graminearum</name>
    <dbReference type="NCBI Taxonomy" id="5518"/>
    <lineage>
        <taxon>Eukaryota</taxon>
        <taxon>Fungi</taxon>
        <taxon>Dikarya</taxon>
        <taxon>Ascomycota</taxon>
        <taxon>Pezizomycotina</taxon>
        <taxon>Sordariomycetes</taxon>
        <taxon>Hypocreomycetidae</taxon>
        <taxon>Hypocreales</taxon>
        <taxon>Nectriaceae</taxon>
        <taxon>Fusarium</taxon>
    </lineage>
</organism>
<protein>
    <submittedName>
        <fullName evidence="2">Uncharacterized protein</fullName>
    </submittedName>
</protein>
<evidence type="ECO:0000313" key="1">
    <source>
        <dbReference type="EMBL" id="CAG1996821.1"/>
    </source>
</evidence>
<proteinExistence type="predicted"/>
<reference evidence="1" key="2">
    <citation type="submission" date="2021-03" db="EMBL/GenBank/DDBJ databases">
        <authorList>
            <person name="Alouane T."/>
            <person name="Langin T."/>
            <person name="Bonhomme L."/>
        </authorList>
    </citation>
    <scope>NUCLEOTIDE SEQUENCE</scope>
    <source>
        <strain evidence="1">MDC_Fg202</strain>
    </source>
</reference>
<dbReference type="EMBL" id="CAJPIJ010000159">
    <property type="protein sequence ID" value="CAG1996821.1"/>
    <property type="molecule type" value="Genomic_DNA"/>
</dbReference>
<dbReference type="EMBL" id="CAAKMV010000077">
    <property type="protein sequence ID" value="VIO54006.1"/>
    <property type="molecule type" value="Genomic_DNA"/>
</dbReference>
<evidence type="ECO:0000313" key="2">
    <source>
        <dbReference type="EMBL" id="VIO54006.1"/>
    </source>
</evidence>
<accession>A0A4E9E5L6</accession>
<sequence length="181" mass="20758">MYICEWMHQADWIPCEREWCSGKDEGFSMPTVVQVSISRLSSITIEKELSMTYRGPCFDLAVISPTIFAVRMGNVKTLLWSKPAGEIKDPPYIPHLLAEGYLSPRTQYIQKDSVLTIELTLMRDVEIQFARDYYHHEPPLSWSRIAAVAARCFSDGKLRLNHREVGVDFLLVSSCIDLRDT</sequence>
<dbReference type="AlphaFoldDB" id="A0A4E9E5L6"/>
<gene>
    <name evidence="2" type="ORF">FUG_LOCUS104035</name>
    <name evidence="1" type="ORF">MDCFG202_LOCUS409448</name>
</gene>
<dbReference type="Proteomes" id="UP000746612">
    <property type="component" value="Unassembled WGS sequence"/>
</dbReference>
<name>A0A4E9E5L6_GIBZA</name>